<keyword evidence="2" id="KW-1185">Reference proteome</keyword>
<dbReference type="AlphaFoldDB" id="A0A1V2GYP0"/>
<dbReference type="Proteomes" id="UP000188879">
    <property type="component" value="Unassembled WGS sequence"/>
</dbReference>
<dbReference type="OrthoDB" id="9803892at2"/>
<organism evidence="1 2">
    <name type="scientific">Teichococcus deserti</name>
    <dbReference type="NCBI Taxonomy" id="1817963"/>
    <lineage>
        <taxon>Bacteria</taxon>
        <taxon>Pseudomonadati</taxon>
        <taxon>Pseudomonadota</taxon>
        <taxon>Alphaproteobacteria</taxon>
        <taxon>Acetobacterales</taxon>
        <taxon>Roseomonadaceae</taxon>
        <taxon>Roseomonas</taxon>
    </lineage>
</organism>
<gene>
    <name evidence="1" type="ORF">BKE38_18975</name>
</gene>
<dbReference type="RefSeq" id="WP_076958881.1">
    <property type="nucleotide sequence ID" value="NZ_MLCO01000200.1"/>
</dbReference>
<accession>A0A1V2GYP0</accession>
<proteinExistence type="predicted"/>
<dbReference type="EMBL" id="MLCO01000200">
    <property type="protein sequence ID" value="ONG50167.1"/>
    <property type="molecule type" value="Genomic_DNA"/>
</dbReference>
<name>A0A1V2GYP0_9PROT</name>
<sequence length="72" mass="8166">MRRPLPPGALGPATRLREIWQRYRIPVAVTEVHHGASRDEQLRWLIGFWHSLRELAAEGWRGAVPPSGRCSG</sequence>
<reference evidence="1 2" key="1">
    <citation type="submission" date="2016-10" db="EMBL/GenBank/DDBJ databases">
        <title>Draft Genome sequence of Roseomonas sp. strain M3.</title>
        <authorList>
            <person name="Subhash Y."/>
            <person name="Lee S."/>
        </authorList>
    </citation>
    <scope>NUCLEOTIDE SEQUENCE [LARGE SCALE GENOMIC DNA]</scope>
    <source>
        <strain evidence="1 2">M3</strain>
    </source>
</reference>
<evidence type="ECO:0000313" key="2">
    <source>
        <dbReference type="Proteomes" id="UP000188879"/>
    </source>
</evidence>
<evidence type="ECO:0000313" key="1">
    <source>
        <dbReference type="EMBL" id="ONG50167.1"/>
    </source>
</evidence>
<comment type="caution">
    <text evidence="1">The sequence shown here is derived from an EMBL/GenBank/DDBJ whole genome shotgun (WGS) entry which is preliminary data.</text>
</comment>
<protein>
    <submittedName>
        <fullName evidence="1">Uncharacterized protein</fullName>
    </submittedName>
</protein>